<dbReference type="SUPFAM" id="SSF51445">
    <property type="entry name" value="(Trans)glycosidases"/>
    <property type="match status" value="1"/>
</dbReference>
<dbReference type="InterPro" id="IPR018392">
    <property type="entry name" value="LysM"/>
</dbReference>
<evidence type="ECO:0000259" key="3">
    <source>
        <dbReference type="PROSITE" id="PS51782"/>
    </source>
</evidence>
<organism evidence="5 6">
    <name type="scientific">Aeribacillus pallidus</name>
    <dbReference type="NCBI Taxonomy" id="33936"/>
    <lineage>
        <taxon>Bacteria</taxon>
        <taxon>Bacillati</taxon>
        <taxon>Bacillota</taxon>
        <taxon>Bacilli</taxon>
        <taxon>Bacillales</taxon>
        <taxon>Bacillaceae</taxon>
        <taxon>Aeribacillus</taxon>
    </lineage>
</organism>
<dbReference type="InterPro" id="IPR017853">
    <property type="entry name" value="GH"/>
</dbReference>
<dbReference type="EMBL" id="CP017703">
    <property type="protein sequence ID" value="ASS92423.1"/>
    <property type="molecule type" value="Genomic_DNA"/>
</dbReference>
<dbReference type="Proteomes" id="UP000214606">
    <property type="component" value="Chromosome"/>
</dbReference>
<dbReference type="SUPFAM" id="SSF54106">
    <property type="entry name" value="LysM domain"/>
    <property type="match status" value="2"/>
</dbReference>
<evidence type="ECO:0000259" key="4">
    <source>
        <dbReference type="PROSITE" id="PS51910"/>
    </source>
</evidence>
<dbReference type="InterPro" id="IPR011583">
    <property type="entry name" value="Chitinase_II/V-like_cat"/>
</dbReference>
<keyword evidence="1" id="KW-0378">Hydrolase</keyword>
<dbReference type="CDD" id="cd00118">
    <property type="entry name" value="LysM"/>
    <property type="match status" value="2"/>
</dbReference>
<dbReference type="Pfam" id="PF00704">
    <property type="entry name" value="Glyco_hydro_18"/>
    <property type="match status" value="1"/>
</dbReference>
<feature type="domain" description="LysM" evidence="3">
    <location>
        <begin position="47"/>
        <end position="91"/>
    </location>
</feature>
<gene>
    <name evidence="5" type="ORF">AP3564_13940</name>
</gene>
<sequence length="419" mass="47654">MIHEVKAGEPLWKIANKYNQTVSSIQKMNGLSTDQIVPGQSLLIPGTTYTISRGESLWTIANRHSLSVWQLARFNGIKDPSVVRAGAKIYIPQYKKHRIMTGAYMVPKNKESDQSLLRNYRPLVSQIGVFEYHPDWDGNLSSLQAITAITEGWKQHLVPVAVITNLSAKGFDHQLAHHILNNPSLRKKLINNIERLLRYNDFKGVNIDFEGVRSEDRTPLNLFMKELANKLQPSGFTVSIAVPPKQGDRYPSHFAGYDYAALGKVVDYMFLMTYDWHWFGGPPGPIAPINQVHATLNYAVNTVPKQKLFLGIAMYAYDWIYFRNGATKGTSRSQNEAVKLAMDLGVPIMYDLSSKSPYFFYTDKKGNKHVVWFEDARSMIAKYRLISQYGIRGMGGWKLGLPFPQAEAMLRQMFWIEKP</sequence>
<evidence type="ECO:0000313" key="5">
    <source>
        <dbReference type="EMBL" id="ASS92423.1"/>
    </source>
</evidence>
<dbReference type="PROSITE" id="PS51782">
    <property type="entry name" value="LYSM"/>
    <property type="match status" value="2"/>
</dbReference>
<evidence type="ECO:0000256" key="2">
    <source>
        <dbReference type="ARBA" id="ARBA00023295"/>
    </source>
</evidence>
<feature type="domain" description="GH18" evidence="4">
    <location>
        <begin position="99"/>
        <end position="419"/>
    </location>
</feature>
<dbReference type="GO" id="GO:0016798">
    <property type="term" value="F:hydrolase activity, acting on glycosyl bonds"/>
    <property type="evidence" value="ECO:0007669"/>
    <property type="project" value="UniProtKB-KW"/>
</dbReference>
<evidence type="ECO:0000256" key="1">
    <source>
        <dbReference type="ARBA" id="ARBA00022801"/>
    </source>
</evidence>
<dbReference type="CDD" id="cd02874">
    <property type="entry name" value="GH18_CFLE_spore_hydrolase"/>
    <property type="match status" value="1"/>
</dbReference>
<dbReference type="InterPro" id="IPR041704">
    <property type="entry name" value="CFLE_GH18"/>
</dbReference>
<keyword evidence="2" id="KW-0326">Glycosidase</keyword>
<reference evidence="5 6" key="1">
    <citation type="submission" date="2016-10" db="EMBL/GenBank/DDBJ databases">
        <title>The whole genome sequencing and assembly of Aeribacillus pallidus KCTC3564 strain.</title>
        <authorList>
            <person name="Lee Y.-J."/>
            <person name="Park M.-K."/>
            <person name="Yi H."/>
            <person name="Bahn Y.-S."/>
            <person name="Kim J.F."/>
            <person name="Lee D.-W."/>
        </authorList>
    </citation>
    <scope>NUCLEOTIDE SEQUENCE [LARGE SCALE GENOMIC DNA]</scope>
    <source>
        <strain evidence="5 6">KCTC3564</strain>
    </source>
</reference>
<evidence type="ECO:0008006" key="7">
    <source>
        <dbReference type="Google" id="ProtNLM"/>
    </source>
</evidence>
<dbReference type="InterPro" id="IPR029070">
    <property type="entry name" value="Chitinase_insertion_sf"/>
</dbReference>
<dbReference type="Pfam" id="PF01476">
    <property type="entry name" value="LysM"/>
    <property type="match status" value="2"/>
</dbReference>
<dbReference type="SMART" id="SM00257">
    <property type="entry name" value="LysM"/>
    <property type="match status" value="2"/>
</dbReference>
<dbReference type="PANTHER" id="PTHR46066">
    <property type="entry name" value="CHITINASE DOMAIN-CONTAINING PROTEIN 1 FAMILY MEMBER"/>
    <property type="match status" value="1"/>
</dbReference>
<accession>A0A223EB39</accession>
<dbReference type="KEGG" id="apak:AP3564_13940"/>
<proteinExistence type="predicted"/>
<dbReference type="Gene3D" id="3.20.20.80">
    <property type="entry name" value="Glycosidases"/>
    <property type="match status" value="1"/>
</dbReference>
<dbReference type="AlphaFoldDB" id="A0A223EB39"/>
<dbReference type="Gene3D" id="3.10.50.10">
    <property type="match status" value="1"/>
</dbReference>
<dbReference type="PANTHER" id="PTHR46066:SF2">
    <property type="entry name" value="CHITINASE DOMAIN-CONTAINING PROTEIN 1"/>
    <property type="match status" value="1"/>
</dbReference>
<dbReference type="GO" id="GO:0005975">
    <property type="term" value="P:carbohydrate metabolic process"/>
    <property type="evidence" value="ECO:0007669"/>
    <property type="project" value="InterPro"/>
</dbReference>
<dbReference type="GO" id="GO:0008061">
    <property type="term" value="F:chitin binding"/>
    <property type="evidence" value="ECO:0007669"/>
    <property type="project" value="InterPro"/>
</dbReference>
<evidence type="ECO:0000313" key="6">
    <source>
        <dbReference type="Proteomes" id="UP000214606"/>
    </source>
</evidence>
<protein>
    <recommendedName>
        <fullName evidence="7">Sporulation-specific glycosylase YdhD</fullName>
    </recommendedName>
</protein>
<dbReference type="SMART" id="SM00636">
    <property type="entry name" value="Glyco_18"/>
    <property type="match status" value="1"/>
</dbReference>
<dbReference type="PROSITE" id="PS51910">
    <property type="entry name" value="GH18_2"/>
    <property type="match status" value="1"/>
</dbReference>
<name>A0A223EB39_9BACI</name>
<dbReference type="InterPro" id="IPR036779">
    <property type="entry name" value="LysM_dom_sf"/>
</dbReference>
<dbReference type="GO" id="GO:0070492">
    <property type="term" value="F:oligosaccharide binding"/>
    <property type="evidence" value="ECO:0007669"/>
    <property type="project" value="TreeGrafter"/>
</dbReference>
<feature type="domain" description="LysM" evidence="3">
    <location>
        <begin position="1"/>
        <end position="44"/>
    </location>
</feature>
<dbReference type="Gene3D" id="3.10.350.10">
    <property type="entry name" value="LysM domain"/>
    <property type="match status" value="2"/>
</dbReference>
<dbReference type="GO" id="GO:0012505">
    <property type="term" value="C:endomembrane system"/>
    <property type="evidence" value="ECO:0007669"/>
    <property type="project" value="TreeGrafter"/>
</dbReference>
<dbReference type="InterPro" id="IPR001223">
    <property type="entry name" value="Glyco_hydro18_cat"/>
</dbReference>